<accession>A0AAP9WFF0</accession>
<name>A0AAP9WFF0_LEPIR</name>
<sequence>MHIQFLLLFLLLFSPKTFIYNEEIFVEKPANISLNTHLYVCFSVSFSSVSVITKHFRAFARFLFFENYNL</sequence>
<proteinExistence type="predicted"/>
<gene>
    <name evidence="1" type="ORF">Lepto782_18675</name>
</gene>
<dbReference type="Proteomes" id="UP000663124">
    <property type="component" value="Chromosome 1"/>
</dbReference>
<dbReference type="AlphaFoldDB" id="A0AAP9WFF0"/>
<evidence type="ECO:0000313" key="1">
    <source>
        <dbReference type="EMBL" id="QOI44060.1"/>
    </source>
</evidence>
<dbReference type="EMBL" id="CP043884">
    <property type="protein sequence ID" value="QOI44060.1"/>
    <property type="molecule type" value="Genomic_DNA"/>
</dbReference>
<reference evidence="1" key="1">
    <citation type="submission" date="2019-09" db="EMBL/GenBank/DDBJ databases">
        <title>Comparative Genomics of Leptospira interrogans Reveals Genome Plasticity - A Common Adaptive Strategy for Survival in Various Hosts.</title>
        <authorList>
            <person name="Ramli S.R."/>
            <person name="Bunk B."/>
            <person name="Goris M."/>
            <person name="Bhuju S."/>
            <person name="Jarek M."/>
            <person name="Sproer C."/>
            <person name="Mustakim S."/>
            <person name="Strommenger B."/>
            <person name="Pessler F."/>
        </authorList>
    </citation>
    <scope>NUCLEOTIDE SEQUENCE</scope>
    <source>
        <strain evidence="1">782</strain>
    </source>
</reference>
<organism evidence="1 2">
    <name type="scientific">Leptospira interrogans serovar Canicola</name>
    <dbReference type="NCBI Taxonomy" id="211880"/>
    <lineage>
        <taxon>Bacteria</taxon>
        <taxon>Pseudomonadati</taxon>
        <taxon>Spirochaetota</taxon>
        <taxon>Spirochaetia</taxon>
        <taxon>Leptospirales</taxon>
        <taxon>Leptospiraceae</taxon>
        <taxon>Leptospira</taxon>
    </lineage>
</organism>
<protein>
    <submittedName>
        <fullName evidence="1">Uncharacterized protein</fullName>
    </submittedName>
</protein>
<evidence type="ECO:0000313" key="2">
    <source>
        <dbReference type="Proteomes" id="UP000663124"/>
    </source>
</evidence>